<evidence type="ECO:0000313" key="3">
    <source>
        <dbReference type="Proteomes" id="UP000297245"/>
    </source>
</evidence>
<dbReference type="OrthoDB" id="3266026at2759"/>
<name>A0A4S8KLB1_DENBC</name>
<dbReference type="Proteomes" id="UP000297245">
    <property type="component" value="Unassembled WGS sequence"/>
</dbReference>
<feature type="region of interest" description="Disordered" evidence="1">
    <location>
        <begin position="19"/>
        <end position="39"/>
    </location>
</feature>
<dbReference type="EMBL" id="ML181033">
    <property type="protein sequence ID" value="THU76263.1"/>
    <property type="molecule type" value="Genomic_DNA"/>
</dbReference>
<evidence type="ECO:0000256" key="1">
    <source>
        <dbReference type="SAM" id="MobiDB-lite"/>
    </source>
</evidence>
<reference evidence="2 3" key="1">
    <citation type="journal article" date="2019" name="Nat. Ecol. Evol.">
        <title>Megaphylogeny resolves global patterns of mushroom evolution.</title>
        <authorList>
            <person name="Varga T."/>
            <person name="Krizsan K."/>
            <person name="Foldi C."/>
            <person name="Dima B."/>
            <person name="Sanchez-Garcia M."/>
            <person name="Sanchez-Ramirez S."/>
            <person name="Szollosi G.J."/>
            <person name="Szarkandi J.G."/>
            <person name="Papp V."/>
            <person name="Albert L."/>
            <person name="Andreopoulos W."/>
            <person name="Angelini C."/>
            <person name="Antonin V."/>
            <person name="Barry K.W."/>
            <person name="Bougher N.L."/>
            <person name="Buchanan P."/>
            <person name="Buyck B."/>
            <person name="Bense V."/>
            <person name="Catcheside P."/>
            <person name="Chovatia M."/>
            <person name="Cooper J."/>
            <person name="Damon W."/>
            <person name="Desjardin D."/>
            <person name="Finy P."/>
            <person name="Geml J."/>
            <person name="Haridas S."/>
            <person name="Hughes K."/>
            <person name="Justo A."/>
            <person name="Karasinski D."/>
            <person name="Kautmanova I."/>
            <person name="Kiss B."/>
            <person name="Kocsube S."/>
            <person name="Kotiranta H."/>
            <person name="LaButti K.M."/>
            <person name="Lechner B.E."/>
            <person name="Liimatainen K."/>
            <person name="Lipzen A."/>
            <person name="Lukacs Z."/>
            <person name="Mihaltcheva S."/>
            <person name="Morgado L.N."/>
            <person name="Niskanen T."/>
            <person name="Noordeloos M.E."/>
            <person name="Ohm R.A."/>
            <person name="Ortiz-Santana B."/>
            <person name="Ovrebo C."/>
            <person name="Racz N."/>
            <person name="Riley R."/>
            <person name="Savchenko A."/>
            <person name="Shiryaev A."/>
            <person name="Soop K."/>
            <person name="Spirin V."/>
            <person name="Szebenyi C."/>
            <person name="Tomsovsky M."/>
            <person name="Tulloss R.E."/>
            <person name="Uehling J."/>
            <person name="Grigoriev I.V."/>
            <person name="Vagvolgyi C."/>
            <person name="Papp T."/>
            <person name="Martin F.M."/>
            <person name="Miettinen O."/>
            <person name="Hibbett D.S."/>
            <person name="Nagy L.G."/>
        </authorList>
    </citation>
    <scope>NUCLEOTIDE SEQUENCE [LARGE SCALE GENOMIC DNA]</scope>
    <source>
        <strain evidence="2 3">CBS 962.96</strain>
    </source>
</reference>
<protein>
    <submittedName>
        <fullName evidence="2">Uncharacterized protein</fullName>
    </submittedName>
</protein>
<sequence>MTLKTSSLKLQASLTTLESRHRLMPSSSPGESSRLSGLRRRVAKISKPTARPRLKFLRHSNSRSSSSSSYSDRLASLTQSAEHYPHLKALADSVNVLYSNVNRSNSSKKQQAFGWRSVEILEAVAEDIPDPSQISPEMCMEISHLTTLFCDINRYFDLLTHPSTPLIQFGPLRLQLDAAYSKFVGGKEPRILKTLRAKFSMASVLDISTTTLRVIDRGSDAFPPLKSAVGGALALKDVTQGANASKTRAQQLRQWIFNILDIIPSDSAGVSKDLESLRRKSQQLGELSRQPFFMRLKNLNRNNELLSTSQTDKKEEKTETTRVFTISSNKGFIHSLFDLVSFFLIPAPAYNIMDSRF</sequence>
<keyword evidence="3" id="KW-1185">Reference proteome</keyword>
<dbReference type="AlphaFoldDB" id="A0A4S8KLB1"/>
<gene>
    <name evidence="2" type="ORF">K435DRAFT_879457</name>
</gene>
<organism evidence="2 3">
    <name type="scientific">Dendrothele bispora (strain CBS 962.96)</name>
    <dbReference type="NCBI Taxonomy" id="1314807"/>
    <lineage>
        <taxon>Eukaryota</taxon>
        <taxon>Fungi</taxon>
        <taxon>Dikarya</taxon>
        <taxon>Basidiomycota</taxon>
        <taxon>Agaricomycotina</taxon>
        <taxon>Agaricomycetes</taxon>
        <taxon>Agaricomycetidae</taxon>
        <taxon>Agaricales</taxon>
        <taxon>Agaricales incertae sedis</taxon>
        <taxon>Dendrothele</taxon>
    </lineage>
</organism>
<proteinExistence type="predicted"/>
<accession>A0A4S8KLB1</accession>
<evidence type="ECO:0000313" key="2">
    <source>
        <dbReference type="EMBL" id="THU76263.1"/>
    </source>
</evidence>
<feature type="compositionally biased region" description="Low complexity" evidence="1">
    <location>
        <begin position="25"/>
        <end position="36"/>
    </location>
</feature>